<keyword evidence="3" id="KW-1185">Reference proteome</keyword>
<dbReference type="Proteomes" id="UP000772434">
    <property type="component" value="Unassembled WGS sequence"/>
</dbReference>
<evidence type="ECO:0000256" key="1">
    <source>
        <dbReference type="SAM" id="MobiDB-lite"/>
    </source>
</evidence>
<evidence type="ECO:0000313" key="3">
    <source>
        <dbReference type="Proteomes" id="UP000772434"/>
    </source>
</evidence>
<evidence type="ECO:0000313" key="2">
    <source>
        <dbReference type="EMBL" id="KAF9059697.1"/>
    </source>
</evidence>
<gene>
    <name evidence="2" type="ORF">BDP27DRAFT_1371227</name>
</gene>
<reference evidence="2" key="1">
    <citation type="submission" date="2020-11" db="EMBL/GenBank/DDBJ databases">
        <authorList>
            <consortium name="DOE Joint Genome Institute"/>
            <person name="Ahrendt S."/>
            <person name="Riley R."/>
            <person name="Andreopoulos W."/>
            <person name="Labutti K."/>
            <person name="Pangilinan J."/>
            <person name="Ruiz-Duenas F.J."/>
            <person name="Barrasa J.M."/>
            <person name="Sanchez-Garcia M."/>
            <person name="Camarero S."/>
            <person name="Miyauchi S."/>
            <person name="Serrano A."/>
            <person name="Linde D."/>
            <person name="Babiker R."/>
            <person name="Drula E."/>
            <person name="Ayuso-Fernandez I."/>
            <person name="Pacheco R."/>
            <person name="Padilla G."/>
            <person name="Ferreira P."/>
            <person name="Barriuso J."/>
            <person name="Kellner H."/>
            <person name="Castanera R."/>
            <person name="Alfaro M."/>
            <person name="Ramirez L."/>
            <person name="Pisabarro A.G."/>
            <person name="Kuo A."/>
            <person name="Tritt A."/>
            <person name="Lipzen A."/>
            <person name="He G."/>
            <person name="Yan M."/>
            <person name="Ng V."/>
            <person name="Cullen D."/>
            <person name="Martin F."/>
            <person name="Rosso M.-N."/>
            <person name="Henrissat B."/>
            <person name="Hibbett D."/>
            <person name="Martinez A.T."/>
            <person name="Grigoriev I.V."/>
        </authorList>
    </citation>
    <scope>NUCLEOTIDE SEQUENCE</scope>
    <source>
        <strain evidence="2">AH 40177</strain>
    </source>
</reference>
<feature type="region of interest" description="Disordered" evidence="1">
    <location>
        <begin position="1"/>
        <end position="124"/>
    </location>
</feature>
<feature type="region of interest" description="Disordered" evidence="1">
    <location>
        <begin position="590"/>
        <end position="646"/>
    </location>
</feature>
<dbReference type="EMBL" id="JADNRY010000284">
    <property type="protein sequence ID" value="KAF9059697.1"/>
    <property type="molecule type" value="Genomic_DNA"/>
</dbReference>
<feature type="compositionally biased region" description="Basic and acidic residues" evidence="1">
    <location>
        <begin position="620"/>
        <end position="629"/>
    </location>
</feature>
<name>A0A9P5PBF9_9AGAR</name>
<feature type="compositionally biased region" description="Polar residues" evidence="1">
    <location>
        <begin position="47"/>
        <end position="69"/>
    </location>
</feature>
<protein>
    <submittedName>
        <fullName evidence="2">Uncharacterized protein</fullName>
    </submittedName>
</protein>
<sequence length="729" mass="82022">MTRTRKTALGTGGTSNASAVQAQVATDSQGEQEGPPTELQSPPPNGTQPGPSNMRSTSVRPPSPTFSQTSRDEEERIAENALKSPPSRRSDVLPPEPQYPGGYAGTLSSLGGVNPYAGYQPGHHLSSFVDQRNHLLAPAPMYLKPPAILTTDADSGQTGPVHLPQSPSGGESPLPQSLIAATMRRPREDNTPRNVSLRDLISDKDTRVNHHQSPPRLRAPDPRGYSPRTQRSSRSLDARPEEPGIMQYAYTTPAERAERPGILPFYKVDPLQPGGLMDPELALNQAKHAYTNSPHPVRSREGPSHPQHPPRSSQPPPENHAPYQPPQHWDQRADASSQHPNYQYPYQPYSQHHQHQHPQHQQHMSSHYPEPNLYPPQQDVGQRRPEHSRTDHRKVTKAWTAPSQIAIGSRTAPWQAKHRFNTDVVATLRSGFHHFIPLAYFGNKHMDSTTWDESFMHESLHFEDDGGNIRVKKRDRFTDKPLRDITRDEWSAIIINMPRLLREELIVDGDHYPRAPIALDIANMFEMLFTSMVERPDYFQAFEAYKEYAHRAYKQWHTYPDDPIHIGYFHEGAFAQILNERNNRATAALNHAASQHSNQSNSQQSYQSNSQSSSSSKSTRRGEKTDSFRTRSAPPTQGSRRKSDSSSEENMVCYLCGGRHGWREHDEKASDGQKSTTQLIRKGNSWFDSTGRIPCISYNGTGCRHNKCNFKHACGRCGSTDHNSQNHNR</sequence>
<accession>A0A9P5PBF9</accession>
<dbReference type="AlphaFoldDB" id="A0A9P5PBF9"/>
<feature type="region of interest" description="Disordered" evidence="1">
    <location>
        <begin position="147"/>
        <end position="253"/>
    </location>
</feature>
<feature type="compositionally biased region" description="Low complexity" evidence="1">
    <location>
        <begin position="336"/>
        <end position="351"/>
    </location>
</feature>
<feature type="compositionally biased region" description="Low complexity" evidence="1">
    <location>
        <begin position="594"/>
        <end position="617"/>
    </location>
</feature>
<dbReference type="OrthoDB" id="2158839at2759"/>
<comment type="caution">
    <text evidence="2">The sequence shown here is derived from an EMBL/GenBank/DDBJ whole genome shotgun (WGS) entry which is preliminary data.</text>
</comment>
<feature type="region of interest" description="Disordered" evidence="1">
    <location>
        <begin position="291"/>
        <end position="396"/>
    </location>
</feature>
<proteinExistence type="predicted"/>
<feature type="compositionally biased region" description="Polar residues" evidence="1">
    <location>
        <begin position="14"/>
        <end position="31"/>
    </location>
</feature>
<organism evidence="2 3">
    <name type="scientific">Rhodocollybia butyracea</name>
    <dbReference type="NCBI Taxonomy" id="206335"/>
    <lineage>
        <taxon>Eukaryota</taxon>
        <taxon>Fungi</taxon>
        <taxon>Dikarya</taxon>
        <taxon>Basidiomycota</taxon>
        <taxon>Agaricomycotina</taxon>
        <taxon>Agaricomycetes</taxon>
        <taxon>Agaricomycetidae</taxon>
        <taxon>Agaricales</taxon>
        <taxon>Marasmiineae</taxon>
        <taxon>Omphalotaceae</taxon>
        <taxon>Rhodocollybia</taxon>
    </lineage>
</organism>
<feature type="compositionally biased region" description="Pro residues" evidence="1">
    <location>
        <begin position="306"/>
        <end position="325"/>
    </location>
</feature>